<feature type="domain" description="Endoplasmic reticulum vesicle transporter C-terminal" evidence="7">
    <location>
        <begin position="219"/>
        <end position="388"/>
    </location>
</feature>
<evidence type="ECO:0000256" key="5">
    <source>
        <dbReference type="ARBA" id="ARBA00023136"/>
    </source>
</evidence>
<feature type="transmembrane region" description="Helical" evidence="6">
    <location>
        <begin position="43"/>
        <end position="65"/>
    </location>
</feature>
<dbReference type="GO" id="GO:0006890">
    <property type="term" value="P:retrograde vesicle-mediated transport, Golgi to endoplasmic reticulum"/>
    <property type="evidence" value="ECO:0007669"/>
    <property type="project" value="TreeGrafter"/>
</dbReference>
<reference evidence="9 11" key="2">
    <citation type="submission" date="2018-11" db="EMBL/GenBank/DDBJ databases">
        <authorList>
            <consortium name="Pathogen Informatics"/>
        </authorList>
    </citation>
    <scope>NUCLEOTIDE SEQUENCE [LARGE SCALE GENOMIC DNA]</scope>
</reference>
<accession>A0A0N4U6S6</accession>
<dbReference type="Pfam" id="PF13850">
    <property type="entry name" value="ERGIC_N"/>
    <property type="match status" value="1"/>
</dbReference>
<keyword evidence="4 6" id="KW-1133">Transmembrane helix</keyword>
<dbReference type="InterPro" id="IPR045888">
    <property type="entry name" value="Erv"/>
</dbReference>
<evidence type="ECO:0000256" key="3">
    <source>
        <dbReference type="ARBA" id="ARBA00022692"/>
    </source>
</evidence>
<gene>
    <name evidence="9" type="ORF">DME_LOCUS7005</name>
</gene>
<dbReference type="GO" id="GO:0006888">
    <property type="term" value="P:endoplasmic reticulum to Golgi vesicle-mediated transport"/>
    <property type="evidence" value="ECO:0007669"/>
    <property type="project" value="TreeGrafter"/>
</dbReference>
<dbReference type="GO" id="GO:0005783">
    <property type="term" value="C:endoplasmic reticulum"/>
    <property type="evidence" value="ECO:0007669"/>
    <property type="project" value="TreeGrafter"/>
</dbReference>
<keyword evidence="3 6" id="KW-0812">Transmembrane</keyword>
<organism evidence="10 12">
    <name type="scientific">Dracunculus medinensis</name>
    <name type="common">Guinea worm</name>
    <dbReference type="NCBI Taxonomy" id="318479"/>
    <lineage>
        <taxon>Eukaryota</taxon>
        <taxon>Metazoa</taxon>
        <taxon>Ecdysozoa</taxon>
        <taxon>Nematoda</taxon>
        <taxon>Chromadorea</taxon>
        <taxon>Rhabditida</taxon>
        <taxon>Spirurina</taxon>
        <taxon>Dracunculoidea</taxon>
        <taxon>Dracunculidae</taxon>
        <taxon>Dracunculus</taxon>
    </lineage>
</organism>
<dbReference type="Pfam" id="PF07970">
    <property type="entry name" value="COPIIcoated_ERV"/>
    <property type="match status" value="1"/>
</dbReference>
<dbReference type="GO" id="GO:0033116">
    <property type="term" value="C:endoplasmic reticulum-Golgi intermediate compartment membrane"/>
    <property type="evidence" value="ECO:0007669"/>
    <property type="project" value="UniProtKB-SubCell"/>
</dbReference>
<feature type="domain" description="Endoplasmic reticulum vesicle transporter N-terminal" evidence="8">
    <location>
        <begin position="21"/>
        <end position="100"/>
    </location>
</feature>
<evidence type="ECO:0000256" key="1">
    <source>
        <dbReference type="ARBA" id="ARBA00004457"/>
    </source>
</evidence>
<sequence>MSSLSLPTIRRRRNYVQKFIENIDSFNKATDEVLEEKKTTGGIISGISFIIIVILIFMQLNAYIFGEDDYNYKFSIDTNFSDHPYLELDMVVATSCSNLIAHFYGSLSEQFTVGPTLKKDPTRFDFTEKELYYWEELKKVHRQIRSDSGTHFNRLEKMAFVSQAVEEGLKSEADGKLLDQKRKNKKKKAIHHFEENAAIFFVSNGINVLHIVASGSQNMDSKACRIHGRVQVNKIKGDNIVVSLGSEIGIENLLAQFSGIPFEGNTSHRIERLNFGPRIFGAITPLAGTEQISLSGKEEYHYFLNIVPTKIYHNGIFGGHTLVYQYSVTFTKKVPKNTPDSHTHAGITIHYDFAPTVIEVRRVRMSILQLVFRICSAVGGIFATSSLLNGLIVYICDTYRKFIVSGADLLKTTKRRENLIFSM</sequence>
<dbReference type="EMBL" id="UYYG01001158">
    <property type="protein sequence ID" value="VDN57032.1"/>
    <property type="molecule type" value="Genomic_DNA"/>
</dbReference>
<dbReference type="STRING" id="318479.A0A0N4U6S6"/>
<comment type="similarity">
    <text evidence="2">Belongs to the ERGIC family.</text>
</comment>
<evidence type="ECO:0000313" key="12">
    <source>
        <dbReference type="WBParaSite" id="DME_0000264501-mRNA-1"/>
    </source>
</evidence>
<evidence type="ECO:0000256" key="4">
    <source>
        <dbReference type="ARBA" id="ARBA00022989"/>
    </source>
</evidence>
<dbReference type="WBParaSite" id="DME_0000264501-mRNA-1">
    <property type="protein sequence ID" value="DME_0000264501-mRNA-1"/>
    <property type="gene ID" value="DME_0000264501"/>
</dbReference>
<dbReference type="InterPro" id="IPR012936">
    <property type="entry name" value="Erv_C"/>
</dbReference>
<feature type="transmembrane region" description="Helical" evidence="6">
    <location>
        <begin position="370"/>
        <end position="395"/>
    </location>
</feature>
<comment type="subcellular location">
    <subcellularLocation>
        <location evidence="1">Endoplasmic reticulum-Golgi intermediate compartment membrane</location>
        <topology evidence="1">Multi-pass membrane protein</topology>
    </subcellularLocation>
</comment>
<evidence type="ECO:0000313" key="9">
    <source>
        <dbReference type="EMBL" id="VDN57032.1"/>
    </source>
</evidence>
<keyword evidence="5 6" id="KW-0472">Membrane</keyword>
<proteinExistence type="inferred from homology"/>
<dbReference type="PANTHER" id="PTHR10984">
    <property type="entry name" value="ENDOPLASMIC RETICULUM-GOLGI INTERMEDIATE COMPARTMENT PROTEIN"/>
    <property type="match status" value="1"/>
</dbReference>
<dbReference type="Proteomes" id="UP000038040">
    <property type="component" value="Unplaced"/>
</dbReference>
<reference evidence="12" key="1">
    <citation type="submission" date="2017-02" db="UniProtKB">
        <authorList>
            <consortium name="WormBaseParasite"/>
        </authorList>
    </citation>
    <scope>IDENTIFICATION</scope>
</reference>
<evidence type="ECO:0000256" key="2">
    <source>
        <dbReference type="ARBA" id="ARBA00005648"/>
    </source>
</evidence>
<dbReference type="AlphaFoldDB" id="A0A0N4U6S6"/>
<evidence type="ECO:0000313" key="10">
    <source>
        <dbReference type="Proteomes" id="UP000038040"/>
    </source>
</evidence>
<evidence type="ECO:0000256" key="6">
    <source>
        <dbReference type="SAM" id="Phobius"/>
    </source>
</evidence>
<evidence type="ECO:0000259" key="7">
    <source>
        <dbReference type="Pfam" id="PF07970"/>
    </source>
</evidence>
<protein>
    <submittedName>
        <fullName evidence="12">COPIIcoated_ERV domain-containing protein</fullName>
    </submittedName>
</protein>
<dbReference type="Proteomes" id="UP000274756">
    <property type="component" value="Unassembled WGS sequence"/>
</dbReference>
<dbReference type="GO" id="GO:0030134">
    <property type="term" value="C:COPII-coated ER to Golgi transport vesicle"/>
    <property type="evidence" value="ECO:0007669"/>
    <property type="project" value="TreeGrafter"/>
</dbReference>
<evidence type="ECO:0000259" key="8">
    <source>
        <dbReference type="Pfam" id="PF13850"/>
    </source>
</evidence>
<dbReference type="PANTHER" id="PTHR10984:SF30">
    <property type="entry name" value="ENDOPLASMIC RETICULUM-GOLGI INTERMEDIATE COMPARTMENT PROTEIN 2"/>
    <property type="match status" value="1"/>
</dbReference>
<name>A0A0N4U6S6_DRAME</name>
<evidence type="ECO:0000313" key="11">
    <source>
        <dbReference type="Proteomes" id="UP000274756"/>
    </source>
</evidence>
<dbReference type="InterPro" id="IPR039542">
    <property type="entry name" value="Erv_N"/>
</dbReference>
<dbReference type="OrthoDB" id="2382881at2759"/>
<keyword evidence="11" id="KW-1185">Reference proteome</keyword>